<keyword evidence="4" id="KW-1185">Reference proteome</keyword>
<gene>
    <name evidence="3" type="ORF">GSLYS_00014134001</name>
</gene>
<keyword evidence="2" id="KW-0812">Transmembrane</keyword>
<dbReference type="Proteomes" id="UP001497497">
    <property type="component" value="Unassembled WGS sequence"/>
</dbReference>
<feature type="compositionally biased region" description="Polar residues" evidence="1">
    <location>
        <begin position="62"/>
        <end position="74"/>
    </location>
</feature>
<protein>
    <submittedName>
        <fullName evidence="3">Uncharacterized protein</fullName>
    </submittedName>
</protein>
<feature type="region of interest" description="Disordered" evidence="1">
    <location>
        <begin position="50"/>
        <end position="108"/>
    </location>
</feature>
<proteinExistence type="predicted"/>
<feature type="transmembrane region" description="Helical" evidence="2">
    <location>
        <begin position="6"/>
        <end position="29"/>
    </location>
</feature>
<evidence type="ECO:0000313" key="4">
    <source>
        <dbReference type="Proteomes" id="UP001497497"/>
    </source>
</evidence>
<organism evidence="3 4">
    <name type="scientific">Lymnaea stagnalis</name>
    <name type="common">Great pond snail</name>
    <name type="synonym">Helix stagnalis</name>
    <dbReference type="NCBI Taxonomy" id="6523"/>
    <lineage>
        <taxon>Eukaryota</taxon>
        <taxon>Metazoa</taxon>
        <taxon>Spiralia</taxon>
        <taxon>Lophotrochozoa</taxon>
        <taxon>Mollusca</taxon>
        <taxon>Gastropoda</taxon>
        <taxon>Heterobranchia</taxon>
        <taxon>Euthyneura</taxon>
        <taxon>Panpulmonata</taxon>
        <taxon>Hygrophila</taxon>
        <taxon>Lymnaeoidea</taxon>
        <taxon>Lymnaeidae</taxon>
        <taxon>Lymnaea</taxon>
    </lineage>
</organism>
<evidence type="ECO:0000256" key="2">
    <source>
        <dbReference type="SAM" id="Phobius"/>
    </source>
</evidence>
<name>A0AAV2I5E3_LYMST</name>
<keyword evidence="2" id="KW-1133">Transmembrane helix</keyword>
<comment type="caution">
    <text evidence="3">The sequence shown here is derived from an EMBL/GenBank/DDBJ whole genome shotgun (WGS) entry which is preliminary data.</text>
</comment>
<accession>A0AAV2I5E3</accession>
<dbReference type="AlphaFoldDB" id="A0AAV2I5E3"/>
<keyword evidence="2" id="KW-0472">Membrane</keyword>
<sequence>MQFIIGMSFGISIFLILVAAIVIGTVLWVKKKDSFEKKIDTSIPLRQLPTESRHMKIRRTSRTQSQGGQIVVNQTEEHPDNNRGHSDEVVQTMNRSEGRMSRQDNISRHKYDELYHNYRIPQGIERPRKISSFIEDPHVQY</sequence>
<evidence type="ECO:0000313" key="3">
    <source>
        <dbReference type="EMBL" id="CAL1540485.1"/>
    </source>
</evidence>
<feature type="compositionally biased region" description="Basic and acidic residues" evidence="1">
    <location>
        <begin position="75"/>
        <end position="88"/>
    </location>
</feature>
<feature type="compositionally biased region" description="Basic and acidic residues" evidence="1">
    <location>
        <begin position="96"/>
        <end position="108"/>
    </location>
</feature>
<reference evidence="3 4" key="1">
    <citation type="submission" date="2024-04" db="EMBL/GenBank/DDBJ databases">
        <authorList>
            <consortium name="Genoscope - CEA"/>
            <person name="William W."/>
        </authorList>
    </citation>
    <scope>NUCLEOTIDE SEQUENCE [LARGE SCALE GENOMIC DNA]</scope>
</reference>
<evidence type="ECO:0000256" key="1">
    <source>
        <dbReference type="SAM" id="MobiDB-lite"/>
    </source>
</evidence>
<dbReference type="EMBL" id="CAXITT010000384">
    <property type="protein sequence ID" value="CAL1540485.1"/>
    <property type="molecule type" value="Genomic_DNA"/>
</dbReference>